<reference evidence="2" key="1">
    <citation type="journal article" date="2014" name="Front. Microbiol.">
        <title>High frequency of phylogenetically diverse reductive dehalogenase-homologous genes in deep subseafloor sedimentary metagenomes.</title>
        <authorList>
            <person name="Kawai M."/>
            <person name="Futagami T."/>
            <person name="Toyoda A."/>
            <person name="Takaki Y."/>
            <person name="Nishi S."/>
            <person name="Hori S."/>
            <person name="Arai W."/>
            <person name="Tsubouchi T."/>
            <person name="Morono Y."/>
            <person name="Uchiyama I."/>
            <person name="Ito T."/>
            <person name="Fujiyama A."/>
            <person name="Inagaki F."/>
            <person name="Takami H."/>
        </authorList>
    </citation>
    <scope>NUCLEOTIDE SEQUENCE</scope>
    <source>
        <strain evidence="2">Expedition CK06-06</strain>
    </source>
</reference>
<dbReference type="EMBL" id="BARS01035840">
    <property type="protein sequence ID" value="GAG23084.1"/>
    <property type="molecule type" value="Genomic_DNA"/>
</dbReference>
<dbReference type="PANTHER" id="PTHR22916:SF3">
    <property type="entry name" value="UDP-GLCNAC:BETAGAL BETA-1,3-N-ACETYLGLUCOSAMINYLTRANSFERASE-LIKE PROTEIN 1"/>
    <property type="match status" value="1"/>
</dbReference>
<dbReference type="SUPFAM" id="SSF53448">
    <property type="entry name" value="Nucleotide-diphospho-sugar transferases"/>
    <property type="match status" value="1"/>
</dbReference>
<evidence type="ECO:0000259" key="1">
    <source>
        <dbReference type="Pfam" id="PF00535"/>
    </source>
</evidence>
<dbReference type="Pfam" id="PF00535">
    <property type="entry name" value="Glycos_transf_2"/>
    <property type="match status" value="1"/>
</dbReference>
<name>X0VXB8_9ZZZZ</name>
<comment type="caution">
    <text evidence="2">The sequence shown here is derived from an EMBL/GenBank/DDBJ whole genome shotgun (WGS) entry which is preliminary data.</text>
</comment>
<dbReference type="AlphaFoldDB" id="X0VXB8"/>
<gene>
    <name evidence="2" type="ORF">S01H1_55164</name>
</gene>
<feature type="domain" description="Glycosyltransferase 2-like" evidence="1">
    <location>
        <begin position="17"/>
        <end position="60"/>
    </location>
</feature>
<dbReference type="Gene3D" id="3.90.550.10">
    <property type="entry name" value="Spore Coat Polysaccharide Biosynthesis Protein SpsA, Chain A"/>
    <property type="match status" value="1"/>
</dbReference>
<sequence>MIFKNIGKKNGERMNISIIIPTFNYDKYVARAIRSCIEQSYPKSDFEIIIVNDGSKDSTKY</sequence>
<dbReference type="GO" id="GO:0016758">
    <property type="term" value="F:hexosyltransferase activity"/>
    <property type="evidence" value="ECO:0007669"/>
    <property type="project" value="UniProtKB-ARBA"/>
</dbReference>
<protein>
    <recommendedName>
        <fullName evidence="1">Glycosyltransferase 2-like domain-containing protein</fullName>
    </recommendedName>
</protein>
<dbReference type="InterPro" id="IPR001173">
    <property type="entry name" value="Glyco_trans_2-like"/>
</dbReference>
<accession>X0VXB8</accession>
<dbReference type="CDD" id="cd00761">
    <property type="entry name" value="Glyco_tranf_GTA_type"/>
    <property type="match status" value="1"/>
</dbReference>
<evidence type="ECO:0000313" key="2">
    <source>
        <dbReference type="EMBL" id="GAG23084.1"/>
    </source>
</evidence>
<dbReference type="InterPro" id="IPR029044">
    <property type="entry name" value="Nucleotide-diphossugar_trans"/>
</dbReference>
<feature type="non-terminal residue" evidence="2">
    <location>
        <position position="61"/>
    </location>
</feature>
<dbReference type="PANTHER" id="PTHR22916">
    <property type="entry name" value="GLYCOSYLTRANSFERASE"/>
    <property type="match status" value="1"/>
</dbReference>
<proteinExistence type="predicted"/>
<organism evidence="2">
    <name type="scientific">marine sediment metagenome</name>
    <dbReference type="NCBI Taxonomy" id="412755"/>
    <lineage>
        <taxon>unclassified sequences</taxon>
        <taxon>metagenomes</taxon>
        <taxon>ecological metagenomes</taxon>
    </lineage>
</organism>